<keyword evidence="7" id="KW-1185">Reference proteome</keyword>
<evidence type="ECO:0000256" key="2">
    <source>
        <dbReference type="ARBA" id="ARBA00023134"/>
    </source>
</evidence>
<keyword evidence="2" id="KW-0342">GTP-binding</keyword>
<dbReference type="InterPro" id="IPR027417">
    <property type="entry name" value="P-loop_NTPase"/>
</dbReference>
<dbReference type="Pfam" id="PF00350">
    <property type="entry name" value="Dynamin_N"/>
    <property type="match status" value="1"/>
</dbReference>
<dbReference type="SUPFAM" id="SSF52540">
    <property type="entry name" value="P-loop containing nucleoside triphosphate hydrolases"/>
    <property type="match status" value="1"/>
</dbReference>
<dbReference type="InterPro" id="IPR005225">
    <property type="entry name" value="Small_GTP-bd"/>
</dbReference>
<dbReference type="PANTHER" id="PTHR43681">
    <property type="entry name" value="TRANSMEMBRANE GTPASE FZO"/>
    <property type="match status" value="1"/>
</dbReference>
<name>A0A563VKL6_9CYAN</name>
<dbReference type="AlphaFoldDB" id="A0A563VKL6"/>
<dbReference type="OrthoDB" id="3650305at2"/>
<reference evidence="6 7" key="1">
    <citation type="submission" date="2019-01" db="EMBL/GenBank/DDBJ databases">
        <authorList>
            <person name="Brito A."/>
        </authorList>
    </citation>
    <scope>NUCLEOTIDE SEQUENCE [LARGE SCALE GENOMIC DNA]</scope>
    <source>
        <strain evidence="6">1</strain>
    </source>
</reference>
<dbReference type="InterPro" id="IPR051943">
    <property type="entry name" value="TRAFAC_Dynamin-like_GTPase"/>
</dbReference>
<dbReference type="InterPro" id="IPR045063">
    <property type="entry name" value="Dynamin_N"/>
</dbReference>
<dbReference type="NCBIfam" id="TIGR00231">
    <property type="entry name" value="small_GTP"/>
    <property type="match status" value="1"/>
</dbReference>
<feature type="domain" description="Dynamin N-terminal" evidence="5">
    <location>
        <begin position="96"/>
        <end position="162"/>
    </location>
</feature>
<organism evidence="6 7">
    <name type="scientific">Hyella patelloides LEGE 07179</name>
    <dbReference type="NCBI Taxonomy" id="945734"/>
    <lineage>
        <taxon>Bacteria</taxon>
        <taxon>Bacillati</taxon>
        <taxon>Cyanobacteriota</taxon>
        <taxon>Cyanophyceae</taxon>
        <taxon>Pleurocapsales</taxon>
        <taxon>Hyellaceae</taxon>
        <taxon>Hyella</taxon>
    </lineage>
</organism>
<dbReference type="RefSeq" id="WP_144869685.1">
    <property type="nucleotide sequence ID" value="NZ_LR213877.1"/>
</dbReference>
<feature type="coiled-coil region" evidence="3">
    <location>
        <begin position="236"/>
        <end position="281"/>
    </location>
</feature>
<dbReference type="EMBL" id="CAACVJ010000029">
    <property type="protein sequence ID" value="VEP11887.1"/>
    <property type="molecule type" value="Genomic_DNA"/>
</dbReference>
<sequence length="527" mass="59708">MPLTLSTGQQQLFDRSQENIEQVEGLFVEAKVLFPDFQPDISGLKQQLANPFSIFICGEFNAGKSSLLNYLGDNTNAPVGIIPTTKTIESYDPEDLGGLVFIDSPGTNSIIEQHQELTENYLKQADIILFVTSIERPLSKSEQDFLFLVDSTWARKVIITINKIDLATEAEVKQVKAYVSDGLEEIFTEMPPVFAISSHTGAGMEELKNFLLAFLAETEKIKLKLQGPQNSLLVYLDRLEKRNQVIQEKLEAEKVIFDRTLQRIKERLEEYKLLFAIFQRNIDDLFRLLIQTTNKIVNEKIAFFSIAKKRLTNEDDKLEEKLITAIKEAQLDQNLQEIFREATITFMQYRDRIFREATEDIETAITLGEDKLIIPTLNSEQVDIQQMSEKIKLAADKGLNNCGKLGIAAAVTGLGGQMLFSAASLDASAFVLSVLFGLFSINALPRERDKVKEQIEITFRELQKTYTDTLWKALATELNGCLQKFIDTITPRQQELETQLNLSKSITEKITASKLQIESILQELEQL</sequence>
<evidence type="ECO:0000313" key="7">
    <source>
        <dbReference type="Proteomes" id="UP000320055"/>
    </source>
</evidence>
<dbReference type="PANTHER" id="PTHR43681:SF1">
    <property type="entry name" value="SARCALUMENIN"/>
    <property type="match status" value="1"/>
</dbReference>
<evidence type="ECO:0000256" key="4">
    <source>
        <dbReference type="SAM" id="Phobius"/>
    </source>
</evidence>
<dbReference type="Gene3D" id="3.40.50.300">
    <property type="entry name" value="P-loop containing nucleotide triphosphate hydrolases"/>
    <property type="match status" value="1"/>
</dbReference>
<accession>A0A563VKL6</accession>
<feature type="transmembrane region" description="Helical" evidence="4">
    <location>
        <begin position="427"/>
        <end position="444"/>
    </location>
</feature>
<proteinExistence type="predicted"/>
<keyword evidence="1" id="KW-0547">Nucleotide-binding</keyword>
<evidence type="ECO:0000256" key="1">
    <source>
        <dbReference type="ARBA" id="ARBA00022741"/>
    </source>
</evidence>
<keyword evidence="4" id="KW-1133">Transmembrane helix</keyword>
<keyword evidence="3" id="KW-0175">Coiled coil</keyword>
<dbReference type="Proteomes" id="UP000320055">
    <property type="component" value="Unassembled WGS sequence"/>
</dbReference>
<dbReference type="GO" id="GO:0005525">
    <property type="term" value="F:GTP binding"/>
    <property type="evidence" value="ECO:0007669"/>
    <property type="project" value="UniProtKB-KW"/>
</dbReference>
<keyword evidence="4" id="KW-0812">Transmembrane</keyword>
<evidence type="ECO:0000259" key="5">
    <source>
        <dbReference type="Pfam" id="PF00350"/>
    </source>
</evidence>
<protein>
    <submittedName>
        <fullName evidence="6">Dynamin family protein</fullName>
    </submittedName>
</protein>
<dbReference type="CDD" id="cd09912">
    <property type="entry name" value="DLP_2"/>
    <property type="match status" value="1"/>
</dbReference>
<evidence type="ECO:0000313" key="6">
    <source>
        <dbReference type="EMBL" id="VEP11887.1"/>
    </source>
</evidence>
<keyword evidence="4" id="KW-0472">Membrane</keyword>
<evidence type="ECO:0000256" key="3">
    <source>
        <dbReference type="SAM" id="Coils"/>
    </source>
</evidence>
<gene>
    <name evidence="6" type="ORF">H1P_1240011</name>
</gene>